<dbReference type="GO" id="GO:0005829">
    <property type="term" value="C:cytosol"/>
    <property type="evidence" value="ECO:0007669"/>
    <property type="project" value="TreeGrafter"/>
</dbReference>
<keyword evidence="3 4" id="KW-0464">Manganese</keyword>
<evidence type="ECO:0000256" key="4">
    <source>
        <dbReference type="HAMAP-Rule" id="MF_00740"/>
    </source>
</evidence>
<dbReference type="SUPFAM" id="SSF143856">
    <property type="entry name" value="DeoB insert domain-like"/>
    <property type="match status" value="1"/>
</dbReference>
<gene>
    <name evidence="4" type="primary">deoB</name>
    <name evidence="7" type="ORF">P73_0886</name>
</gene>
<dbReference type="Gene3D" id="3.30.70.1250">
    <property type="entry name" value="Phosphopentomutase"/>
    <property type="match status" value="1"/>
</dbReference>
<dbReference type="STRING" id="1208324.P73_0886"/>
<comment type="subcellular location">
    <subcellularLocation>
        <location evidence="4">Cytoplasm</location>
    </subcellularLocation>
</comment>
<keyword evidence="2 4" id="KW-0479">Metal-binding</keyword>
<dbReference type="NCBIfam" id="NF003766">
    <property type="entry name" value="PRK05362.1"/>
    <property type="match status" value="1"/>
</dbReference>
<dbReference type="Proteomes" id="UP000031521">
    <property type="component" value="Chromosome"/>
</dbReference>
<reference evidence="7 8" key="1">
    <citation type="journal article" date="2014" name="Int. J. Syst. Evol. Microbiol.">
        <title>Celeribacter indicus sp. nov., a polycyclic aromatic hydrocarbon-degrading bacterium from deep-sea sediment and reclassification of Huaishuia halophila as Celeribacter halophilus comb. nov.</title>
        <authorList>
            <person name="Lai Q."/>
            <person name="Cao J."/>
            <person name="Yuan J."/>
            <person name="Li F."/>
            <person name="Shao Z."/>
        </authorList>
    </citation>
    <scope>NUCLEOTIDE SEQUENCE [LARGE SCALE GENOMIC DNA]</scope>
    <source>
        <strain evidence="7">P73</strain>
    </source>
</reference>
<dbReference type="Pfam" id="PF01676">
    <property type="entry name" value="Metalloenzyme"/>
    <property type="match status" value="1"/>
</dbReference>
<comment type="similarity">
    <text evidence="1 4">Belongs to the phosphopentomutase family.</text>
</comment>
<evidence type="ECO:0000256" key="1">
    <source>
        <dbReference type="ARBA" id="ARBA00010373"/>
    </source>
</evidence>
<feature type="binding site" evidence="4">
    <location>
        <position position="347"/>
    </location>
    <ligand>
        <name>Mn(2+)</name>
        <dbReference type="ChEBI" id="CHEBI:29035"/>
        <label>1</label>
    </ligand>
</feature>
<organism evidence="7 8">
    <name type="scientific">Celeribacter indicus</name>
    <dbReference type="NCBI Taxonomy" id="1208324"/>
    <lineage>
        <taxon>Bacteria</taxon>
        <taxon>Pseudomonadati</taxon>
        <taxon>Pseudomonadota</taxon>
        <taxon>Alphaproteobacteria</taxon>
        <taxon>Rhodobacterales</taxon>
        <taxon>Roseobacteraceae</taxon>
        <taxon>Celeribacter</taxon>
    </lineage>
</organism>
<feature type="binding site" evidence="4">
    <location>
        <position position="358"/>
    </location>
    <ligand>
        <name>Mn(2+)</name>
        <dbReference type="ChEBI" id="CHEBI:29035"/>
        <label>2</label>
    </ligand>
</feature>
<dbReference type="CDD" id="cd16009">
    <property type="entry name" value="PPM"/>
    <property type="match status" value="1"/>
</dbReference>
<dbReference type="EC" id="5.4.2.7" evidence="4 5"/>
<keyword evidence="4 7" id="KW-0413">Isomerase</keyword>
<evidence type="ECO:0000313" key="8">
    <source>
        <dbReference type="Proteomes" id="UP000031521"/>
    </source>
</evidence>
<comment type="pathway">
    <text evidence="4">Carbohydrate degradation; 2-deoxy-D-ribose 1-phosphate degradation; D-glyceraldehyde 3-phosphate and acetaldehyde from 2-deoxy-alpha-D-ribose 1-phosphate: step 1/2.</text>
</comment>
<comment type="catalytic activity">
    <reaction evidence="4">
        <text>alpha-D-ribose 1-phosphate = D-ribose 5-phosphate</text>
        <dbReference type="Rhea" id="RHEA:18793"/>
        <dbReference type="ChEBI" id="CHEBI:57720"/>
        <dbReference type="ChEBI" id="CHEBI:78346"/>
        <dbReference type="EC" id="5.4.2.7"/>
    </reaction>
</comment>
<keyword evidence="8" id="KW-1185">Reference proteome</keyword>
<dbReference type="Gene3D" id="3.40.720.10">
    <property type="entry name" value="Alkaline Phosphatase, subunit A"/>
    <property type="match status" value="1"/>
</dbReference>
<dbReference type="GO" id="GO:0030145">
    <property type="term" value="F:manganese ion binding"/>
    <property type="evidence" value="ECO:0007669"/>
    <property type="project" value="UniProtKB-UniRule"/>
</dbReference>
<dbReference type="UniPathway" id="UPA00087">
    <property type="reaction ID" value="UER00173"/>
</dbReference>
<dbReference type="KEGG" id="cid:P73_0886"/>
<dbReference type="GO" id="GO:0006015">
    <property type="term" value="P:5-phosphoribose 1-diphosphate biosynthetic process"/>
    <property type="evidence" value="ECO:0007669"/>
    <property type="project" value="UniProtKB-UniPathway"/>
</dbReference>
<feature type="binding site" evidence="4">
    <location>
        <position position="10"/>
    </location>
    <ligand>
        <name>Mn(2+)</name>
        <dbReference type="ChEBI" id="CHEBI:29035"/>
        <label>1</label>
    </ligand>
</feature>
<dbReference type="AlphaFoldDB" id="A0A0B5DXZ8"/>
<feature type="binding site" evidence="4">
    <location>
        <position position="310"/>
    </location>
    <ligand>
        <name>Mn(2+)</name>
        <dbReference type="ChEBI" id="CHEBI:29035"/>
        <label>2</label>
    </ligand>
</feature>
<feature type="domain" description="Metalloenzyme" evidence="6">
    <location>
        <begin position="3"/>
        <end position="394"/>
    </location>
</feature>
<dbReference type="PANTHER" id="PTHR21110:SF0">
    <property type="entry name" value="PHOSPHOPENTOMUTASE"/>
    <property type="match status" value="1"/>
</dbReference>
<dbReference type="GO" id="GO:0008973">
    <property type="term" value="F:phosphopentomutase activity"/>
    <property type="evidence" value="ECO:0007669"/>
    <property type="project" value="UniProtKB-UniRule"/>
</dbReference>
<comment type="function">
    <text evidence="4">Isomerase that catalyzes the conversion of deoxy-ribose 1-phosphate (dRib-1-P) and ribose 1-phosphate (Rib-1-P) to deoxy-ribose 5-phosphate (dRib-5-P) and ribose 5-phosphate (Rib-5-P), respectively.</text>
</comment>
<evidence type="ECO:0000256" key="2">
    <source>
        <dbReference type="ARBA" id="ARBA00022723"/>
    </source>
</evidence>
<sequence>MSRAFLIVMDSVGLGGAPDADAFFNDGRPDTGANTIAHIAQACAEGRAEKGRTGPLRLPHLDALGLGAAMAHASSDPAPGLEAAPEGIYGVAAEISPGKDTPSGHWELAGVPVPWDWHYFPNEQPAFPKDLMARAAELCGAGGTLANCHASGTEIIERFGAEHIRSGWPICYTSADSVFQIAAHEAHFGLDRLLKLCEDLAPTLHAMKVGRVIARPFVGTPEAGFTRTGNRHDYAIAPPAPTICDWAKAAGRRVHAVGKIGDIFSMQGIDEVRKGTDAVLFDHLCDLMETAPDGSFTFANFVEFDSLYGHRRDVSGYARHLEWFDAQIGRLYARAREGDLLIFTADHGNDPTWSGTDHTREMVPVLGYGRGLKPLGRVAFADVAASLADHLGIESHGPGRSFL</sequence>
<dbReference type="SUPFAM" id="SSF53649">
    <property type="entry name" value="Alkaline phosphatase-like"/>
    <property type="match status" value="1"/>
</dbReference>
<dbReference type="HOGENOM" id="CLU_053861_0_0_5"/>
<feature type="binding site" evidence="4">
    <location>
        <position position="305"/>
    </location>
    <ligand>
        <name>Mn(2+)</name>
        <dbReference type="ChEBI" id="CHEBI:29035"/>
        <label>2</label>
    </ligand>
</feature>
<feature type="binding site" evidence="4">
    <location>
        <position position="346"/>
    </location>
    <ligand>
        <name>Mn(2+)</name>
        <dbReference type="ChEBI" id="CHEBI:29035"/>
        <label>1</label>
    </ligand>
</feature>
<dbReference type="InterPro" id="IPR006124">
    <property type="entry name" value="Metalloenzyme"/>
</dbReference>
<dbReference type="PIRSF" id="PIRSF001491">
    <property type="entry name" value="Ppentomutase"/>
    <property type="match status" value="1"/>
</dbReference>
<evidence type="ECO:0000313" key="7">
    <source>
        <dbReference type="EMBL" id="AJE45601.1"/>
    </source>
</evidence>
<dbReference type="GO" id="GO:0006018">
    <property type="term" value="P:2-deoxyribose 1-phosphate catabolic process"/>
    <property type="evidence" value="ECO:0007669"/>
    <property type="project" value="UniProtKB-UniRule"/>
</dbReference>
<dbReference type="GO" id="GO:0043094">
    <property type="term" value="P:metabolic compound salvage"/>
    <property type="evidence" value="ECO:0007669"/>
    <property type="project" value="UniProtKB-UniRule"/>
</dbReference>
<comment type="catalytic activity">
    <reaction evidence="4">
        <text>2-deoxy-alpha-D-ribose 1-phosphate = 2-deoxy-D-ribose 5-phosphate</text>
        <dbReference type="Rhea" id="RHEA:27658"/>
        <dbReference type="ChEBI" id="CHEBI:57259"/>
        <dbReference type="ChEBI" id="CHEBI:62877"/>
        <dbReference type="EC" id="5.4.2.7"/>
    </reaction>
</comment>
<dbReference type="GO" id="GO:0009117">
    <property type="term" value="P:nucleotide metabolic process"/>
    <property type="evidence" value="ECO:0007669"/>
    <property type="project" value="UniProtKB-UniRule"/>
</dbReference>
<accession>A0A0B5DXZ8</accession>
<evidence type="ECO:0000256" key="3">
    <source>
        <dbReference type="ARBA" id="ARBA00023211"/>
    </source>
</evidence>
<evidence type="ECO:0000256" key="5">
    <source>
        <dbReference type="NCBIfam" id="TIGR01696"/>
    </source>
</evidence>
<evidence type="ECO:0000259" key="6">
    <source>
        <dbReference type="Pfam" id="PF01676"/>
    </source>
</evidence>
<dbReference type="NCBIfam" id="TIGR01696">
    <property type="entry name" value="deoB"/>
    <property type="match status" value="1"/>
</dbReference>
<dbReference type="PANTHER" id="PTHR21110">
    <property type="entry name" value="PHOSPHOPENTOMUTASE"/>
    <property type="match status" value="1"/>
</dbReference>
<dbReference type="HAMAP" id="MF_00740">
    <property type="entry name" value="Phosphopentomut"/>
    <property type="match status" value="1"/>
</dbReference>
<dbReference type="InterPro" id="IPR024052">
    <property type="entry name" value="Phosphopentomutase_DeoB_cap_sf"/>
</dbReference>
<dbReference type="GO" id="GO:0000287">
    <property type="term" value="F:magnesium ion binding"/>
    <property type="evidence" value="ECO:0007669"/>
    <property type="project" value="UniProtKB-UniRule"/>
</dbReference>
<dbReference type="InterPro" id="IPR010045">
    <property type="entry name" value="DeoB"/>
</dbReference>
<keyword evidence="4" id="KW-0963">Cytoplasm</keyword>
<dbReference type="EMBL" id="CP004393">
    <property type="protein sequence ID" value="AJE45601.1"/>
    <property type="molecule type" value="Genomic_DNA"/>
</dbReference>
<dbReference type="InterPro" id="IPR017850">
    <property type="entry name" value="Alkaline_phosphatase_core_sf"/>
</dbReference>
<name>A0A0B5DXZ8_9RHOB</name>
<dbReference type="RefSeq" id="WP_043868646.1">
    <property type="nucleotide sequence ID" value="NZ_CP004393.1"/>
</dbReference>
<protein>
    <recommendedName>
        <fullName evidence="4 5">Phosphopentomutase</fullName>
        <ecNumber evidence="4 5">5.4.2.7</ecNumber>
    </recommendedName>
    <alternativeName>
        <fullName evidence="4">Phosphodeoxyribomutase</fullName>
    </alternativeName>
</protein>
<comment type="cofactor">
    <cofactor evidence="4">
        <name>Mn(2+)</name>
        <dbReference type="ChEBI" id="CHEBI:29035"/>
    </cofactor>
    <text evidence="4">Binds 2 manganese ions.</text>
</comment>
<dbReference type="OrthoDB" id="9769930at2"/>
<proteinExistence type="inferred from homology"/>